<feature type="transmembrane region" description="Helical" evidence="1">
    <location>
        <begin position="164"/>
        <end position="184"/>
    </location>
</feature>
<feature type="transmembrane region" description="Helical" evidence="1">
    <location>
        <begin position="12"/>
        <end position="35"/>
    </location>
</feature>
<keyword evidence="3" id="KW-1185">Reference proteome</keyword>
<dbReference type="InterPro" id="IPR012464">
    <property type="entry name" value="DUF1676"/>
</dbReference>
<evidence type="ECO:0000313" key="3">
    <source>
        <dbReference type="Proteomes" id="UP001177670"/>
    </source>
</evidence>
<sequence>MTTRLTGQFASNMLRCTILVLQLFGLLATCCSTVLCRNTHRELSIAPVDCSQSENSTECATKNVRVIEGRSNEAVSTKEVRMIRLKELGNNDVAVEEGYLDISINIWLLLETKEHLMRKREIFNKYHLGGRRKKNKGYGQMLLYFLGASKLTMLFVIVNAVAVIAGKALIVGKVALAIATAIALKKAFEHKEKVSYEIIKHPYHSSEHSYSTGIEYDHHGGYGENDFNYRKRRRILH</sequence>
<keyword evidence="1" id="KW-1133">Transmembrane helix</keyword>
<reference evidence="2" key="1">
    <citation type="submission" date="2021-10" db="EMBL/GenBank/DDBJ databases">
        <title>Melipona bicolor Genome sequencing and assembly.</title>
        <authorList>
            <person name="Araujo N.S."/>
            <person name="Arias M.C."/>
        </authorList>
    </citation>
    <scope>NUCLEOTIDE SEQUENCE</scope>
    <source>
        <strain evidence="2">USP_2M_L1-L4_2017</strain>
        <tissue evidence="2">Whole body</tissue>
    </source>
</reference>
<accession>A0AA40KJM5</accession>
<dbReference type="GO" id="GO:0016020">
    <property type="term" value="C:membrane"/>
    <property type="evidence" value="ECO:0007669"/>
    <property type="project" value="TreeGrafter"/>
</dbReference>
<feature type="transmembrane region" description="Helical" evidence="1">
    <location>
        <begin position="141"/>
        <end position="158"/>
    </location>
</feature>
<dbReference type="Pfam" id="PF07898">
    <property type="entry name" value="DUF1676"/>
    <property type="match status" value="1"/>
</dbReference>
<organism evidence="2 3">
    <name type="scientific">Melipona bicolor</name>
    <dbReference type="NCBI Taxonomy" id="60889"/>
    <lineage>
        <taxon>Eukaryota</taxon>
        <taxon>Metazoa</taxon>
        <taxon>Ecdysozoa</taxon>
        <taxon>Arthropoda</taxon>
        <taxon>Hexapoda</taxon>
        <taxon>Insecta</taxon>
        <taxon>Pterygota</taxon>
        <taxon>Neoptera</taxon>
        <taxon>Endopterygota</taxon>
        <taxon>Hymenoptera</taxon>
        <taxon>Apocrita</taxon>
        <taxon>Aculeata</taxon>
        <taxon>Apoidea</taxon>
        <taxon>Anthophila</taxon>
        <taxon>Apidae</taxon>
        <taxon>Melipona</taxon>
    </lineage>
</organism>
<protein>
    <submittedName>
        <fullName evidence="2">Uncharacterized protein</fullName>
    </submittedName>
</protein>
<keyword evidence="1" id="KW-0472">Membrane</keyword>
<dbReference type="Proteomes" id="UP001177670">
    <property type="component" value="Unassembled WGS sequence"/>
</dbReference>
<evidence type="ECO:0000256" key="1">
    <source>
        <dbReference type="SAM" id="Phobius"/>
    </source>
</evidence>
<keyword evidence="1" id="KW-0812">Transmembrane</keyword>
<dbReference type="AlphaFoldDB" id="A0AA40KJM5"/>
<dbReference type="EMBL" id="JAHYIQ010000022">
    <property type="protein sequence ID" value="KAK1122767.1"/>
    <property type="molecule type" value="Genomic_DNA"/>
</dbReference>
<comment type="caution">
    <text evidence="2">The sequence shown here is derived from an EMBL/GenBank/DDBJ whole genome shotgun (WGS) entry which is preliminary data.</text>
</comment>
<proteinExistence type="predicted"/>
<name>A0AA40KJM5_9HYME</name>
<evidence type="ECO:0000313" key="2">
    <source>
        <dbReference type="EMBL" id="KAK1122767.1"/>
    </source>
</evidence>
<dbReference type="PANTHER" id="PTHR21879">
    <property type="entry name" value="FI03362P-RELATED-RELATED"/>
    <property type="match status" value="1"/>
</dbReference>
<gene>
    <name evidence="2" type="ORF">K0M31_009209</name>
</gene>